<dbReference type="InterPro" id="IPR020568">
    <property type="entry name" value="Ribosomal_Su5_D2-typ_SF"/>
</dbReference>
<dbReference type="Pfam" id="PF00288">
    <property type="entry name" value="GHMP_kinases_N"/>
    <property type="match status" value="1"/>
</dbReference>
<dbReference type="PANTHER" id="PTHR43527:SF2">
    <property type="entry name" value="4-DIPHOSPHOCYTIDYL-2-C-METHYL-D-ERYTHRITOL KINASE, CHLOROPLASTIC"/>
    <property type="match status" value="1"/>
</dbReference>
<accession>A0ABS8BT05</accession>
<evidence type="ECO:0000256" key="6">
    <source>
        <dbReference type="ARBA" id="ARBA00022777"/>
    </source>
</evidence>
<name>A0ABS8BT05_9RHOB</name>
<evidence type="ECO:0000259" key="11">
    <source>
        <dbReference type="Pfam" id="PF00288"/>
    </source>
</evidence>
<dbReference type="InterPro" id="IPR013750">
    <property type="entry name" value="GHMP_kinase_C_dom"/>
</dbReference>
<evidence type="ECO:0000256" key="7">
    <source>
        <dbReference type="ARBA" id="ARBA00022840"/>
    </source>
</evidence>
<protein>
    <recommendedName>
        <fullName evidence="3 10">4-diphosphocytidyl-2-C-methyl-D-erythritol kinase</fullName>
        <shortName evidence="10">CMK</shortName>
        <ecNumber evidence="2 10">2.7.1.148</ecNumber>
    </recommendedName>
    <alternativeName>
        <fullName evidence="9 10">4-(cytidine-5'-diphospho)-2-C-methyl-D-erythritol kinase</fullName>
    </alternativeName>
</protein>
<evidence type="ECO:0000313" key="14">
    <source>
        <dbReference type="Proteomes" id="UP001138961"/>
    </source>
</evidence>
<dbReference type="PIRSF" id="PIRSF010376">
    <property type="entry name" value="IspE"/>
    <property type="match status" value="1"/>
</dbReference>
<evidence type="ECO:0000256" key="1">
    <source>
        <dbReference type="ARBA" id="ARBA00009684"/>
    </source>
</evidence>
<evidence type="ECO:0000256" key="4">
    <source>
        <dbReference type="ARBA" id="ARBA00022679"/>
    </source>
</evidence>
<reference evidence="13" key="1">
    <citation type="submission" date="2021-10" db="EMBL/GenBank/DDBJ databases">
        <title>Loktanella gaetbuli sp. nov., isolated from a tidal flat.</title>
        <authorList>
            <person name="Park S."/>
            <person name="Yoon J.-H."/>
        </authorList>
    </citation>
    <scope>NUCLEOTIDE SEQUENCE</scope>
    <source>
        <strain evidence="13">TSTF-M6</strain>
    </source>
</reference>
<gene>
    <name evidence="10" type="primary">ispE</name>
    <name evidence="13" type="ORF">LGQ03_06345</name>
</gene>
<dbReference type="SUPFAM" id="SSF54211">
    <property type="entry name" value="Ribosomal protein S5 domain 2-like"/>
    <property type="match status" value="1"/>
</dbReference>
<evidence type="ECO:0000256" key="8">
    <source>
        <dbReference type="ARBA" id="ARBA00023229"/>
    </source>
</evidence>
<feature type="active site" evidence="10">
    <location>
        <position position="137"/>
    </location>
</feature>
<dbReference type="InterPro" id="IPR036554">
    <property type="entry name" value="GHMP_kinase_C_sf"/>
</dbReference>
<dbReference type="Gene3D" id="3.30.70.890">
    <property type="entry name" value="GHMP kinase, C-terminal domain"/>
    <property type="match status" value="1"/>
</dbReference>
<comment type="caution">
    <text evidence="13">The sequence shown here is derived from an EMBL/GenBank/DDBJ whole genome shotgun (WGS) entry which is preliminary data.</text>
</comment>
<dbReference type="SUPFAM" id="SSF55060">
    <property type="entry name" value="GHMP Kinase, C-terminal domain"/>
    <property type="match status" value="1"/>
</dbReference>
<keyword evidence="4 10" id="KW-0808">Transferase</keyword>
<comment type="catalytic activity">
    <reaction evidence="10">
        <text>4-CDP-2-C-methyl-D-erythritol + ATP = 4-CDP-2-C-methyl-D-erythritol 2-phosphate + ADP + H(+)</text>
        <dbReference type="Rhea" id="RHEA:18437"/>
        <dbReference type="ChEBI" id="CHEBI:15378"/>
        <dbReference type="ChEBI" id="CHEBI:30616"/>
        <dbReference type="ChEBI" id="CHEBI:57823"/>
        <dbReference type="ChEBI" id="CHEBI:57919"/>
        <dbReference type="ChEBI" id="CHEBI:456216"/>
        <dbReference type="EC" id="2.7.1.148"/>
    </reaction>
</comment>
<dbReference type="NCBIfam" id="TIGR00154">
    <property type="entry name" value="ispE"/>
    <property type="match status" value="1"/>
</dbReference>
<dbReference type="HAMAP" id="MF_00061">
    <property type="entry name" value="IspE"/>
    <property type="match status" value="1"/>
</dbReference>
<dbReference type="GO" id="GO:0050515">
    <property type="term" value="F:4-(cytidine 5'-diphospho)-2-C-methyl-D-erythritol kinase activity"/>
    <property type="evidence" value="ECO:0007669"/>
    <property type="project" value="UniProtKB-EC"/>
</dbReference>
<keyword evidence="6 10" id="KW-0418">Kinase</keyword>
<evidence type="ECO:0000313" key="13">
    <source>
        <dbReference type="EMBL" id="MCB5198855.1"/>
    </source>
</evidence>
<evidence type="ECO:0000256" key="9">
    <source>
        <dbReference type="ARBA" id="ARBA00032554"/>
    </source>
</evidence>
<organism evidence="13 14">
    <name type="scientific">Loktanella gaetbuli</name>
    <dbReference type="NCBI Taxonomy" id="2881335"/>
    <lineage>
        <taxon>Bacteria</taxon>
        <taxon>Pseudomonadati</taxon>
        <taxon>Pseudomonadota</taxon>
        <taxon>Alphaproteobacteria</taxon>
        <taxon>Rhodobacterales</taxon>
        <taxon>Roseobacteraceae</taxon>
        <taxon>Loktanella</taxon>
    </lineage>
</organism>
<dbReference type="RefSeq" id="WP_226747718.1">
    <property type="nucleotide sequence ID" value="NZ_JAJATZ010000002.1"/>
</dbReference>
<comment type="pathway">
    <text evidence="10">Isoprenoid biosynthesis; isopentenyl diphosphate biosynthesis via DXP pathway; isopentenyl diphosphate from 1-deoxy-D-xylulose 5-phosphate: step 3/6.</text>
</comment>
<dbReference type="NCBIfam" id="NF011202">
    <property type="entry name" value="PRK14608.1"/>
    <property type="match status" value="1"/>
</dbReference>
<keyword evidence="5 10" id="KW-0547">Nucleotide-binding</keyword>
<dbReference type="Proteomes" id="UP001138961">
    <property type="component" value="Unassembled WGS sequence"/>
</dbReference>
<dbReference type="InterPro" id="IPR014721">
    <property type="entry name" value="Ribsml_uS5_D2-typ_fold_subgr"/>
</dbReference>
<evidence type="ECO:0000256" key="2">
    <source>
        <dbReference type="ARBA" id="ARBA00012052"/>
    </source>
</evidence>
<comment type="function">
    <text evidence="10">Catalyzes the phosphorylation of the position 2 hydroxy group of 4-diphosphocytidyl-2C-methyl-D-erythritol.</text>
</comment>
<dbReference type="EC" id="2.7.1.148" evidence="2 10"/>
<dbReference type="Gene3D" id="3.30.230.10">
    <property type="match status" value="1"/>
</dbReference>
<feature type="domain" description="GHMP kinase N-terminal" evidence="11">
    <location>
        <begin position="68"/>
        <end position="141"/>
    </location>
</feature>
<dbReference type="EMBL" id="JAJATZ010000002">
    <property type="protein sequence ID" value="MCB5198855.1"/>
    <property type="molecule type" value="Genomic_DNA"/>
</dbReference>
<keyword evidence="7 10" id="KW-0067">ATP-binding</keyword>
<keyword evidence="8 10" id="KW-0414">Isoprene biosynthesis</keyword>
<dbReference type="InterPro" id="IPR004424">
    <property type="entry name" value="IspE"/>
</dbReference>
<comment type="similarity">
    <text evidence="1 10">Belongs to the GHMP kinase family. IspE subfamily.</text>
</comment>
<sequence length="292" mass="30741">MIPNAALAPAKINLTLHVTGRRDDGYHLLDSLVVFVDLGDRLRVGPAPDLRLSVTGPFKPGVPTDERNLVVRAARLLAQVTGTTRGAALTLDKILPHPAGIGGGSADAALALHLLADFWKVDLARLTRDDILGLGADVPVCLAGPAPMRMRGIGEDLSSVPRLPDCALVLVRPDVDVPTPAIFGALDRTDLAPMDAVPQGLDVAGFADWLETQRNDLLPPAKAMAPAITQALTDLRSLPQVKAVGMSGSGATCWGLVAHTADAKLAAKSMQLRHPRWWVAPGGVFQTSRSTT</sequence>
<dbReference type="InterPro" id="IPR006204">
    <property type="entry name" value="GHMP_kinase_N_dom"/>
</dbReference>
<dbReference type="Pfam" id="PF08544">
    <property type="entry name" value="GHMP_kinases_C"/>
    <property type="match status" value="1"/>
</dbReference>
<evidence type="ECO:0000256" key="3">
    <source>
        <dbReference type="ARBA" id="ARBA00017473"/>
    </source>
</evidence>
<feature type="binding site" evidence="10">
    <location>
        <begin position="96"/>
        <end position="106"/>
    </location>
    <ligand>
        <name>ATP</name>
        <dbReference type="ChEBI" id="CHEBI:30616"/>
    </ligand>
</feature>
<feature type="active site" evidence="10">
    <location>
        <position position="11"/>
    </location>
</feature>
<evidence type="ECO:0000256" key="10">
    <source>
        <dbReference type="HAMAP-Rule" id="MF_00061"/>
    </source>
</evidence>
<evidence type="ECO:0000259" key="12">
    <source>
        <dbReference type="Pfam" id="PF08544"/>
    </source>
</evidence>
<proteinExistence type="inferred from homology"/>
<dbReference type="PANTHER" id="PTHR43527">
    <property type="entry name" value="4-DIPHOSPHOCYTIDYL-2-C-METHYL-D-ERYTHRITOL KINASE, CHLOROPLASTIC"/>
    <property type="match status" value="1"/>
</dbReference>
<feature type="domain" description="GHMP kinase C-terminal" evidence="12">
    <location>
        <begin position="211"/>
        <end position="270"/>
    </location>
</feature>
<evidence type="ECO:0000256" key="5">
    <source>
        <dbReference type="ARBA" id="ARBA00022741"/>
    </source>
</evidence>
<keyword evidence="14" id="KW-1185">Reference proteome</keyword>